<feature type="region of interest" description="Disordered" evidence="1">
    <location>
        <begin position="44"/>
        <end position="71"/>
    </location>
</feature>
<evidence type="ECO:0000313" key="4">
    <source>
        <dbReference type="Proteomes" id="UP000654075"/>
    </source>
</evidence>
<evidence type="ECO:0000313" key="3">
    <source>
        <dbReference type="EMBL" id="CAE8617726.1"/>
    </source>
</evidence>
<dbReference type="PANTHER" id="PTHR42264">
    <property type="entry name" value="EPHRIN_REC_LIKE DOMAIN-CONTAINING PROTEIN"/>
    <property type="match status" value="1"/>
</dbReference>
<sequence length="357" mass="39962">MAAALLAGVLTRSCLARASWTKLGVVPEAVGSVYHRFRCLVVSPSGGRSAHARNNNNHNNDNDNNNNKRSAHARRNLRALPEHNNNDFLAAAPEQRALQQAEDNNNNDDNNNNNNDNDNNNNNYDNNNYDNNNYDNNYDNNNNDNNNNYDYDNKEESEVGICQGLVVEAYGSTEEPVFCVRNVDRQRGTFIRDLALRALQQAHVDVPEPDGRKKTRLRVGRGVGLRSSSLFSFADSLLELLLHHHPEVPLLAVTAGEQQRWENLELVVRTPNDSSIKRHIDMGAKNHLLFIFNLGLASQNMAWPCSCDEVSLRLESGDVVIFNGKTEHAAPEVFAGTSPFPQDIWLGSRRVGVLIRQ</sequence>
<feature type="non-terminal residue" evidence="3">
    <location>
        <position position="1"/>
    </location>
</feature>
<dbReference type="AlphaFoldDB" id="A0A813FZG5"/>
<evidence type="ECO:0000256" key="1">
    <source>
        <dbReference type="SAM" id="MobiDB-lite"/>
    </source>
</evidence>
<name>A0A813FZG5_POLGL</name>
<gene>
    <name evidence="3" type="ORF">PGLA1383_LOCUS35385</name>
</gene>
<organism evidence="3 4">
    <name type="scientific">Polarella glacialis</name>
    <name type="common">Dinoflagellate</name>
    <dbReference type="NCBI Taxonomy" id="89957"/>
    <lineage>
        <taxon>Eukaryota</taxon>
        <taxon>Sar</taxon>
        <taxon>Alveolata</taxon>
        <taxon>Dinophyceae</taxon>
        <taxon>Suessiales</taxon>
        <taxon>Suessiaceae</taxon>
        <taxon>Polarella</taxon>
    </lineage>
</organism>
<proteinExistence type="predicted"/>
<feature type="signal peptide" evidence="2">
    <location>
        <begin position="1"/>
        <end position="16"/>
    </location>
</feature>
<protein>
    <submittedName>
        <fullName evidence="3">Uncharacterized protein</fullName>
    </submittedName>
</protein>
<comment type="caution">
    <text evidence="3">The sequence shown here is derived from an EMBL/GenBank/DDBJ whole genome shotgun (WGS) entry which is preliminary data.</text>
</comment>
<feature type="compositionally biased region" description="Low complexity" evidence="1">
    <location>
        <begin position="54"/>
        <end position="67"/>
    </location>
</feature>
<feature type="region of interest" description="Disordered" evidence="1">
    <location>
        <begin position="102"/>
        <end position="153"/>
    </location>
</feature>
<keyword evidence="4" id="KW-1185">Reference proteome</keyword>
<evidence type="ECO:0000256" key="2">
    <source>
        <dbReference type="SAM" id="SignalP"/>
    </source>
</evidence>
<accession>A0A813FZG5</accession>
<feature type="chain" id="PRO_5032267382" evidence="2">
    <location>
        <begin position="17"/>
        <end position="357"/>
    </location>
</feature>
<feature type="compositionally biased region" description="Low complexity" evidence="1">
    <location>
        <begin position="103"/>
        <end position="150"/>
    </location>
</feature>
<dbReference type="EMBL" id="CAJNNV010026265">
    <property type="protein sequence ID" value="CAE8617726.1"/>
    <property type="molecule type" value="Genomic_DNA"/>
</dbReference>
<reference evidence="3" key="1">
    <citation type="submission" date="2021-02" db="EMBL/GenBank/DDBJ databases">
        <authorList>
            <person name="Dougan E. K."/>
            <person name="Rhodes N."/>
            <person name="Thang M."/>
            <person name="Chan C."/>
        </authorList>
    </citation>
    <scope>NUCLEOTIDE SEQUENCE</scope>
</reference>
<keyword evidence="2" id="KW-0732">Signal</keyword>
<dbReference type="Proteomes" id="UP000654075">
    <property type="component" value="Unassembled WGS sequence"/>
</dbReference>